<dbReference type="RefSeq" id="XP_031940367.1">
    <property type="nucleotide sequence ID" value="XM_032082240.1"/>
</dbReference>
<keyword evidence="1" id="KW-0812">Transmembrane</keyword>
<dbReference type="AlphaFoldDB" id="A0A5N7DB96"/>
<name>A0A5N7DB96_9EURO</name>
<sequence length="81" mass="9101">MIFPRGLHGCYELLPIQRHCYYYDASPSWMAVHLWGKAILSMVVGRTRDARRISLIAILSSASVLFPSLSVIVAYRSLGMS</sequence>
<feature type="transmembrane region" description="Helical" evidence="1">
    <location>
        <begin position="55"/>
        <end position="75"/>
    </location>
</feature>
<proteinExistence type="predicted"/>
<accession>A0A5N7DB96</accession>
<protein>
    <submittedName>
        <fullName evidence="2">Uncharacterized protein</fullName>
    </submittedName>
</protein>
<keyword evidence="3" id="KW-1185">Reference proteome</keyword>
<keyword evidence="1" id="KW-1133">Transmembrane helix</keyword>
<reference evidence="2 3" key="1">
    <citation type="submission" date="2019-04" db="EMBL/GenBank/DDBJ databases">
        <authorList>
            <consortium name="DOE Joint Genome Institute"/>
            <person name="Mondo S."/>
            <person name="Kjaerbolling I."/>
            <person name="Vesth T."/>
            <person name="Frisvad J.C."/>
            <person name="Nybo J.L."/>
            <person name="Theobald S."/>
            <person name="Kildgaard S."/>
            <person name="Isbrandt T."/>
            <person name="Kuo A."/>
            <person name="Sato A."/>
            <person name="Lyhne E.K."/>
            <person name="Kogle M.E."/>
            <person name="Wiebenga A."/>
            <person name="Kun R.S."/>
            <person name="Lubbers R.J."/>
            <person name="Makela M.R."/>
            <person name="Barry K."/>
            <person name="Chovatia M."/>
            <person name="Clum A."/>
            <person name="Daum C."/>
            <person name="Haridas S."/>
            <person name="He G."/>
            <person name="LaButti K."/>
            <person name="Lipzen A."/>
            <person name="Riley R."/>
            <person name="Salamov A."/>
            <person name="Simmons B.A."/>
            <person name="Magnuson J.K."/>
            <person name="Henrissat B."/>
            <person name="Mortensen U.H."/>
            <person name="Larsen T.O."/>
            <person name="Devries R.P."/>
            <person name="Grigoriev I.V."/>
            <person name="Machida M."/>
            <person name="Baker S.E."/>
            <person name="Andersen M.R."/>
            <person name="Cantor M.N."/>
            <person name="Hua S.X."/>
        </authorList>
    </citation>
    <scope>NUCLEOTIDE SEQUENCE [LARGE SCALE GENOMIC DNA]</scope>
    <source>
        <strain evidence="2 3">CBS 119388</strain>
    </source>
</reference>
<evidence type="ECO:0000256" key="1">
    <source>
        <dbReference type="SAM" id="Phobius"/>
    </source>
</evidence>
<dbReference type="EMBL" id="ML736780">
    <property type="protein sequence ID" value="KAE8403048.1"/>
    <property type="molecule type" value="Genomic_DNA"/>
</dbReference>
<evidence type="ECO:0000313" key="2">
    <source>
        <dbReference type="EMBL" id="KAE8403048.1"/>
    </source>
</evidence>
<organism evidence="2 3">
    <name type="scientific">Aspergillus pseudonomiae</name>
    <dbReference type="NCBI Taxonomy" id="1506151"/>
    <lineage>
        <taxon>Eukaryota</taxon>
        <taxon>Fungi</taxon>
        <taxon>Dikarya</taxon>
        <taxon>Ascomycota</taxon>
        <taxon>Pezizomycotina</taxon>
        <taxon>Eurotiomycetes</taxon>
        <taxon>Eurotiomycetidae</taxon>
        <taxon>Eurotiales</taxon>
        <taxon>Aspergillaceae</taxon>
        <taxon>Aspergillus</taxon>
        <taxon>Aspergillus subgen. Circumdati</taxon>
    </lineage>
</organism>
<gene>
    <name evidence="2" type="ORF">BDV37DRAFT_250991</name>
</gene>
<keyword evidence="1" id="KW-0472">Membrane</keyword>
<dbReference type="GeneID" id="43666931"/>
<dbReference type="Proteomes" id="UP000325579">
    <property type="component" value="Unassembled WGS sequence"/>
</dbReference>
<evidence type="ECO:0000313" key="3">
    <source>
        <dbReference type="Proteomes" id="UP000325579"/>
    </source>
</evidence>